<comment type="subcellular location">
    <subcellularLocation>
        <location evidence="1">Membrane</location>
        <topology evidence="1">Multi-pass membrane protein</topology>
    </subcellularLocation>
</comment>
<feature type="transmembrane region" description="Helical" evidence="6">
    <location>
        <begin position="6"/>
        <end position="28"/>
    </location>
</feature>
<accession>A0A382A084</accession>
<evidence type="ECO:0000256" key="2">
    <source>
        <dbReference type="ARBA" id="ARBA00007620"/>
    </source>
</evidence>
<organism evidence="8">
    <name type="scientific">marine metagenome</name>
    <dbReference type="NCBI Taxonomy" id="408172"/>
    <lineage>
        <taxon>unclassified sequences</taxon>
        <taxon>metagenomes</taxon>
        <taxon>ecological metagenomes</taxon>
    </lineage>
</organism>
<gene>
    <name evidence="8" type="ORF">METZ01_LOCUS147774</name>
</gene>
<dbReference type="Pfam" id="PF10520">
    <property type="entry name" value="Lipid_desat"/>
    <property type="match status" value="1"/>
</dbReference>
<reference evidence="8" key="1">
    <citation type="submission" date="2018-05" db="EMBL/GenBank/DDBJ databases">
        <authorList>
            <person name="Lanie J.A."/>
            <person name="Ng W.-L."/>
            <person name="Kazmierczak K.M."/>
            <person name="Andrzejewski T.M."/>
            <person name="Davidsen T.M."/>
            <person name="Wayne K.J."/>
            <person name="Tettelin H."/>
            <person name="Glass J.I."/>
            <person name="Rusch D."/>
            <person name="Podicherti R."/>
            <person name="Tsui H.-C.T."/>
            <person name="Winkler M.E."/>
        </authorList>
    </citation>
    <scope>NUCLEOTIDE SEQUENCE</scope>
</reference>
<evidence type="ECO:0000313" key="8">
    <source>
        <dbReference type="EMBL" id="SVA94920.1"/>
    </source>
</evidence>
<comment type="similarity">
    <text evidence="2">Belongs to the fatty acid desaturase CarF family.</text>
</comment>
<evidence type="ECO:0000256" key="5">
    <source>
        <dbReference type="ARBA" id="ARBA00023136"/>
    </source>
</evidence>
<dbReference type="GO" id="GO:0016020">
    <property type="term" value="C:membrane"/>
    <property type="evidence" value="ECO:0007669"/>
    <property type="project" value="UniProtKB-SubCell"/>
</dbReference>
<keyword evidence="5 6" id="KW-0472">Membrane</keyword>
<protein>
    <recommendedName>
        <fullName evidence="7">Lipid desaturase domain-containing protein</fullName>
    </recommendedName>
</protein>
<feature type="transmembrane region" description="Helical" evidence="6">
    <location>
        <begin position="40"/>
        <end position="64"/>
    </location>
</feature>
<sequence>MQDQGKILTLVKYCIVFVSICFLTTLFVQTIRNQLMEEFFIFGIIYFVLGYALADLMTGTVHWFCDSFFSEKTPFIGPIIIASFREHHTHPQLFTQDKFIEQDTTSFFVLLVPLILAVDPRSSTISDYLWHCTLIGLSIGTFGTNLFHKWAHQKNPPQFAKKLQKLGLILTPELHKKHHRSYSESYCVTSGWLNPLLDYINFFPKLESFIRFFSHDSRT</sequence>
<feature type="domain" description="Lipid desaturase" evidence="7">
    <location>
        <begin position="51"/>
        <end position="212"/>
    </location>
</feature>
<dbReference type="InterPro" id="IPR053335">
    <property type="entry name" value="Fatty_acid_desaturase_CarF"/>
</dbReference>
<evidence type="ECO:0000256" key="6">
    <source>
        <dbReference type="SAM" id="Phobius"/>
    </source>
</evidence>
<evidence type="ECO:0000256" key="3">
    <source>
        <dbReference type="ARBA" id="ARBA00022692"/>
    </source>
</evidence>
<dbReference type="InterPro" id="IPR019547">
    <property type="entry name" value="Lipid_desat"/>
</dbReference>
<name>A0A382A084_9ZZZZ</name>
<keyword evidence="4 6" id="KW-1133">Transmembrane helix</keyword>
<keyword evidence="3 6" id="KW-0812">Transmembrane</keyword>
<dbReference type="PANTHER" id="PTHR48230">
    <property type="match status" value="1"/>
</dbReference>
<proteinExistence type="inferred from homology"/>
<dbReference type="PANTHER" id="PTHR48230:SF1">
    <property type="entry name" value="LIPID DESATURASE DOMAIN-CONTAINING PROTEIN"/>
    <property type="match status" value="1"/>
</dbReference>
<evidence type="ECO:0000256" key="4">
    <source>
        <dbReference type="ARBA" id="ARBA00022989"/>
    </source>
</evidence>
<evidence type="ECO:0000259" key="7">
    <source>
        <dbReference type="Pfam" id="PF10520"/>
    </source>
</evidence>
<evidence type="ECO:0000256" key="1">
    <source>
        <dbReference type="ARBA" id="ARBA00004141"/>
    </source>
</evidence>
<dbReference type="EMBL" id="UINC01023381">
    <property type="protein sequence ID" value="SVA94920.1"/>
    <property type="molecule type" value="Genomic_DNA"/>
</dbReference>
<dbReference type="AlphaFoldDB" id="A0A382A084"/>